<proteinExistence type="predicted"/>
<dbReference type="OrthoDB" id="2811497at2"/>
<dbReference type="InterPro" id="IPR036582">
    <property type="entry name" value="Mao_N_sf"/>
</dbReference>
<evidence type="ECO:0000256" key="1">
    <source>
        <dbReference type="SAM" id="SignalP"/>
    </source>
</evidence>
<evidence type="ECO:0000313" key="3">
    <source>
        <dbReference type="EMBL" id="NBC69790.1"/>
    </source>
</evidence>
<dbReference type="Gene3D" id="3.30.457.10">
    <property type="entry name" value="Copper amine oxidase-like, N-terminal domain"/>
    <property type="match status" value="1"/>
</dbReference>
<reference evidence="3 4" key="1">
    <citation type="submission" date="2020-01" db="EMBL/GenBank/DDBJ databases">
        <title>Paenibacillus soybeanensis sp. nov. isolated from the nodules of soybean (Glycine max(L.) Merr).</title>
        <authorList>
            <person name="Wang H."/>
        </authorList>
    </citation>
    <scope>NUCLEOTIDE SEQUENCE [LARGE SCALE GENOMIC DNA]</scope>
    <source>
        <strain evidence="3 4">DSM 23054</strain>
    </source>
</reference>
<protein>
    <recommendedName>
        <fullName evidence="2">Copper amine oxidase-like N-terminal domain-containing protein</fullName>
    </recommendedName>
</protein>
<keyword evidence="1" id="KW-0732">Signal</keyword>
<dbReference type="SUPFAM" id="SSF55383">
    <property type="entry name" value="Copper amine oxidase, domain N"/>
    <property type="match status" value="1"/>
</dbReference>
<feature type="domain" description="Copper amine oxidase-like N-terminal" evidence="2">
    <location>
        <begin position="436"/>
        <end position="528"/>
    </location>
</feature>
<comment type="caution">
    <text evidence="3">The sequence shown here is derived from an EMBL/GenBank/DDBJ whole genome shotgun (WGS) entry which is preliminary data.</text>
</comment>
<keyword evidence="4" id="KW-1185">Reference proteome</keyword>
<gene>
    <name evidence="3" type="ORF">GT003_12365</name>
</gene>
<dbReference type="PROSITE" id="PS51257">
    <property type="entry name" value="PROKAR_LIPOPROTEIN"/>
    <property type="match status" value="1"/>
</dbReference>
<name>A0A7X4YNX4_9BACL</name>
<organism evidence="3 4">
    <name type="scientific">Paenibacillus sacheonensis</name>
    <dbReference type="NCBI Taxonomy" id="742054"/>
    <lineage>
        <taxon>Bacteria</taxon>
        <taxon>Bacillati</taxon>
        <taxon>Bacillota</taxon>
        <taxon>Bacilli</taxon>
        <taxon>Bacillales</taxon>
        <taxon>Paenibacillaceae</taxon>
        <taxon>Paenibacillus</taxon>
    </lineage>
</organism>
<accession>A0A7X4YNX4</accession>
<dbReference type="RefSeq" id="WP_161697975.1">
    <property type="nucleotide sequence ID" value="NZ_JAAAMU010000005.1"/>
</dbReference>
<dbReference type="Proteomes" id="UP000558113">
    <property type="component" value="Unassembled WGS sequence"/>
</dbReference>
<dbReference type="Pfam" id="PF07833">
    <property type="entry name" value="Cu_amine_oxidN1"/>
    <property type="match status" value="1"/>
</dbReference>
<evidence type="ECO:0000259" key="2">
    <source>
        <dbReference type="Pfam" id="PF07833"/>
    </source>
</evidence>
<dbReference type="AlphaFoldDB" id="A0A7X4YNX4"/>
<evidence type="ECO:0000313" key="4">
    <source>
        <dbReference type="Proteomes" id="UP000558113"/>
    </source>
</evidence>
<feature type="signal peptide" evidence="1">
    <location>
        <begin position="1"/>
        <end position="28"/>
    </location>
</feature>
<sequence>MKSWIRGKKALGLLAVSLALLIAAGCQALNGVDFNAMLKQSLGTSSFEGSTTIEIKLLPNDEDVSDEASSAETEEMLDLLSDVKLQLDEVKSSEAKGMSAKGSLSLGELHIPFEVKTNNETAELVLAGARQPIRIQLTDESAAAAGQPENETLAQAQKQVIDAFSGYAVDNMPNPVHLSVLPGQESVNGSTLTGMNVHAELKGTEILDWFKSYLTALIADKDGLEAMLTGLLEAVQSQSALLEESPADSLFGSLPEEDKSAAAIDDAVDQMIDALTEAQANIAKSEQEDPEGRDRLFNDGVYVKGDLFLDGKLDIRKAVIEAGVTINDEVPAAIEENEDADSDEDFGYEDSYMTVSPFKGLWMKITTERWNVNGDVQPEAPSAGTPALDAEKLGAMEGYEVLRQFDSGSDIYHLLREQAHISKQTVMLNTEYGPYQPIVTPGGIALVPLRYAAEAVGAQVLEERGGGIRVLDGATNTDMRLKKGGVNAIINGKTVAWRFPLTVVNDMTYVPARDFANAIGAQVSWEQDYDSKTLILVREP</sequence>
<dbReference type="InterPro" id="IPR012854">
    <property type="entry name" value="Cu_amine_oxidase-like_N"/>
</dbReference>
<dbReference type="EMBL" id="JAAAMU010000005">
    <property type="protein sequence ID" value="NBC69790.1"/>
    <property type="molecule type" value="Genomic_DNA"/>
</dbReference>
<feature type="chain" id="PRO_5030659078" description="Copper amine oxidase-like N-terminal domain-containing protein" evidence="1">
    <location>
        <begin position="29"/>
        <end position="540"/>
    </location>
</feature>